<protein>
    <submittedName>
        <fullName evidence="1">Uncharacterized protein</fullName>
    </submittedName>
</protein>
<organism evidence="1 2">
    <name type="scientific">Alloprevotella rava</name>
    <dbReference type="NCBI Taxonomy" id="671218"/>
    <lineage>
        <taxon>Bacteria</taxon>
        <taxon>Pseudomonadati</taxon>
        <taxon>Bacteroidota</taxon>
        <taxon>Bacteroidia</taxon>
        <taxon>Bacteroidales</taxon>
        <taxon>Prevotellaceae</taxon>
        <taxon>Alloprevotella</taxon>
    </lineage>
</organism>
<name>A0A7W5UVQ1_9BACT</name>
<sequence>MHLAFFMPFFPVIYRHLQTGISPLPEIPKTPQMLLPFPTSVRNVKGAKKKPLLIVYTEFYHREKEKGHIRIMIYPFIIILFSNKPLLG</sequence>
<evidence type="ECO:0000313" key="2">
    <source>
        <dbReference type="Proteomes" id="UP000541425"/>
    </source>
</evidence>
<dbReference type="Proteomes" id="UP000541425">
    <property type="component" value="Unassembled WGS sequence"/>
</dbReference>
<reference evidence="1 2" key="1">
    <citation type="submission" date="2020-08" db="EMBL/GenBank/DDBJ databases">
        <title>Genomic Encyclopedia of Type Strains, Phase IV (KMG-IV): sequencing the most valuable type-strain genomes for metagenomic binning, comparative biology and taxonomic classification.</title>
        <authorList>
            <person name="Goeker M."/>
        </authorList>
    </citation>
    <scope>NUCLEOTIDE SEQUENCE [LARGE SCALE GENOMIC DNA]</scope>
    <source>
        <strain evidence="1 2">DSM 22548</strain>
    </source>
</reference>
<dbReference type="AlphaFoldDB" id="A0A7W5UVQ1"/>
<accession>A0A7W5UVQ1</accession>
<proteinExistence type="predicted"/>
<dbReference type="EMBL" id="JACICA010000003">
    <property type="protein sequence ID" value="MBB3702424.1"/>
    <property type="molecule type" value="Genomic_DNA"/>
</dbReference>
<gene>
    <name evidence="1" type="ORF">FHS60_000882</name>
</gene>
<evidence type="ECO:0000313" key="1">
    <source>
        <dbReference type="EMBL" id="MBB3702424.1"/>
    </source>
</evidence>
<comment type="caution">
    <text evidence="1">The sequence shown here is derived from an EMBL/GenBank/DDBJ whole genome shotgun (WGS) entry which is preliminary data.</text>
</comment>